<dbReference type="EMBL" id="BTRK01000005">
    <property type="protein sequence ID" value="GMR55178.1"/>
    <property type="molecule type" value="Genomic_DNA"/>
</dbReference>
<dbReference type="InterPro" id="IPR050801">
    <property type="entry name" value="Ca-Dep_Lectins_ImmuneDev"/>
</dbReference>
<accession>A0AAN5D290</accession>
<keyword evidence="3" id="KW-1185">Reference proteome</keyword>
<proteinExistence type="predicted"/>
<gene>
    <name evidence="2" type="ORF">PMAYCL1PPCAC_25373</name>
</gene>
<dbReference type="Proteomes" id="UP001328107">
    <property type="component" value="Unassembled WGS sequence"/>
</dbReference>
<dbReference type="PANTHER" id="PTHR22801:SF63">
    <property type="entry name" value="C-TYPE LECTIN DOMAIN-CONTAINING PROTEIN"/>
    <property type="match status" value="1"/>
</dbReference>
<dbReference type="PANTHER" id="PTHR22801">
    <property type="entry name" value="LITHOSTATHINE"/>
    <property type="match status" value="1"/>
</dbReference>
<dbReference type="Pfam" id="PF00059">
    <property type="entry name" value="Lectin_C"/>
    <property type="match status" value="1"/>
</dbReference>
<dbReference type="InterPro" id="IPR016186">
    <property type="entry name" value="C-type_lectin-like/link_sf"/>
</dbReference>
<feature type="non-terminal residue" evidence="2">
    <location>
        <position position="1"/>
    </location>
</feature>
<dbReference type="Gene3D" id="3.10.100.10">
    <property type="entry name" value="Mannose-Binding Protein A, subunit A"/>
    <property type="match status" value="1"/>
</dbReference>
<dbReference type="PROSITE" id="PS50041">
    <property type="entry name" value="C_TYPE_LECTIN_2"/>
    <property type="match status" value="1"/>
</dbReference>
<organism evidence="2 3">
    <name type="scientific">Pristionchus mayeri</name>
    <dbReference type="NCBI Taxonomy" id="1317129"/>
    <lineage>
        <taxon>Eukaryota</taxon>
        <taxon>Metazoa</taxon>
        <taxon>Ecdysozoa</taxon>
        <taxon>Nematoda</taxon>
        <taxon>Chromadorea</taxon>
        <taxon>Rhabditida</taxon>
        <taxon>Rhabditina</taxon>
        <taxon>Diplogasteromorpha</taxon>
        <taxon>Diplogasteroidea</taxon>
        <taxon>Neodiplogasteridae</taxon>
        <taxon>Pristionchus</taxon>
    </lineage>
</organism>
<dbReference type="CDD" id="cd00037">
    <property type="entry name" value="CLECT"/>
    <property type="match status" value="1"/>
</dbReference>
<evidence type="ECO:0000313" key="3">
    <source>
        <dbReference type="Proteomes" id="UP001328107"/>
    </source>
</evidence>
<evidence type="ECO:0000259" key="1">
    <source>
        <dbReference type="PROSITE" id="PS50041"/>
    </source>
</evidence>
<feature type="domain" description="C-type lectin" evidence="1">
    <location>
        <begin position="96"/>
        <end position="212"/>
    </location>
</feature>
<sequence length="288" mass="31807">LRVSQVPLLTLSAPLFSTARSTFSRVVARFSVGFSLFLRHFYLFAANSKMLLLASFLFVLSTVAARGASPTPFVPPSTTAVPLPRECPSGARVFTPTNACYWIVKDQMTWSEAERECVRKGGKLASVEAEDENEFLYDFTRGANLSSPTFWLGMLNKNKHSGQYVWHDGITPRNTGAFKNFVTREAGAAVEMCVSMWSDYTQADGSWHPWSCTFQGYSGVCKRKYRNLNAADLRSTISPLEDSVQANRCCTHCGKACASNERCIPDDLDCLLKECPGASGYGWCLPAP</sequence>
<evidence type="ECO:0000313" key="2">
    <source>
        <dbReference type="EMBL" id="GMR55178.1"/>
    </source>
</evidence>
<dbReference type="InterPro" id="IPR016187">
    <property type="entry name" value="CTDL_fold"/>
</dbReference>
<dbReference type="InterPro" id="IPR001304">
    <property type="entry name" value="C-type_lectin-like"/>
</dbReference>
<reference evidence="3" key="1">
    <citation type="submission" date="2022-10" db="EMBL/GenBank/DDBJ databases">
        <title>Genome assembly of Pristionchus species.</title>
        <authorList>
            <person name="Yoshida K."/>
            <person name="Sommer R.J."/>
        </authorList>
    </citation>
    <scope>NUCLEOTIDE SEQUENCE [LARGE SCALE GENOMIC DNA]</scope>
    <source>
        <strain evidence="3">RS5460</strain>
    </source>
</reference>
<dbReference type="AlphaFoldDB" id="A0AAN5D290"/>
<name>A0AAN5D290_9BILA</name>
<comment type="caution">
    <text evidence="2">The sequence shown here is derived from an EMBL/GenBank/DDBJ whole genome shotgun (WGS) entry which is preliminary data.</text>
</comment>
<dbReference type="SMART" id="SM00034">
    <property type="entry name" value="CLECT"/>
    <property type="match status" value="1"/>
</dbReference>
<protein>
    <recommendedName>
        <fullName evidence="1">C-type lectin domain-containing protein</fullName>
    </recommendedName>
</protein>
<dbReference type="SUPFAM" id="SSF56436">
    <property type="entry name" value="C-type lectin-like"/>
    <property type="match status" value="1"/>
</dbReference>